<feature type="transmembrane region" description="Helical" evidence="7">
    <location>
        <begin position="41"/>
        <end position="63"/>
    </location>
</feature>
<feature type="transmembrane region" description="Helical" evidence="7">
    <location>
        <begin position="691"/>
        <end position="713"/>
    </location>
</feature>
<comment type="similarity">
    <text evidence="2">Belongs to the TMEM144 family.</text>
</comment>
<comment type="caution">
    <text evidence="8">The sequence shown here is derived from an EMBL/GenBank/DDBJ whole genome shotgun (WGS) entry which is preliminary data.</text>
</comment>
<evidence type="ECO:0000313" key="9">
    <source>
        <dbReference type="Proteomes" id="UP001176961"/>
    </source>
</evidence>
<feature type="transmembrane region" description="Helical" evidence="7">
    <location>
        <begin position="499"/>
        <end position="518"/>
    </location>
</feature>
<feature type="transmembrane region" description="Helical" evidence="7">
    <location>
        <begin position="6"/>
        <end position="29"/>
    </location>
</feature>
<name>A0AA36LYR3_CYLNA</name>
<dbReference type="GO" id="GO:0016020">
    <property type="term" value="C:membrane"/>
    <property type="evidence" value="ECO:0007669"/>
    <property type="project" value="UniProtKB-SubCell"/>
</dbReference>
<feature type="transmembrane region" description="Helical" evidence="7">
    <location>
        <begin position="128"/>
        <end position="147"/>
    </location>
</feature>
<feature type="transmembrane region" description="Helical" evidence="7">
    <location>
        <begin position="340"/>
        <end position="360"/>
    </location>
</feature>
<sequence>MVGWRRGMSIGVGLAACGVSSVFFGSMFVPIRKYNAADGMFAQWVMSAAILFIGFLVFCIQGFPGFYPLAMLGGMLWTIGNATAIPIISRLGMALGILIWNTTNCLTGWAGGRFGLFGMKPNPPASDILNYGGLVLVIIGGILFSQVKGSSTDEDKNEKEKHNLDLVRVEEVESEEKEPLNEPEKEVEEEVSKAKNEKESLHDGKQRIIGIAMSLIAGVFYGMTFVPVIYMMDNPKTFPEYPMDSLSYVFSHYFGIFLTATTLFIGYAMIKRNQPIIPQPIFLPAFLSGLLWAIAQTSFFIANQHLSQAVTFPIITMLPGCIASAWSILYFREIKGRRNLTILAIAMSITLTGAMLFPILQHLAEATYFRTSRLSRVSAIAHFSEGQPWGVARYNRGSYREEREKSYEATLLAMSLDLWIGLTAAVAASVLFGTVFVPIKKVACGDGFATQLFVCIGAFLGGAVVNGILKFPPLYGFAMIGGALWCIANAFAIQIMNRLGMALSILVWNTLSCLTGWATSRYGLFGLPAAIPASLALNYLGITVLIAGGVAYLFVKSNTKVAVDMEKDEKSYAANTDSKGERDVSFMERAVCFGCAMISGVFYGSMWLPISYIKTHLNEFPNAPEQSISYLFSFFCGVLCTSICVFIIYSLIRRNSPYINPETAVPCMLGGAIFATAMSAFVVAIDNLDQAIAYPICSMAPGVVVSSWSIFYFREITGRKNLTRLAVAYLLTLIGVILVTISKEVRLF</sequence>
<dbReference type="PANTHER" id="PTHR16119:SF15">
    <property type="entry name" value="TRANSMEMBRANE PROTEIN 144 HOMOLOG"/>
    <property type="match status" value="1"/>
</dbReference>
<feature type="transmembrane region" description="Helical" evidence="7">
    <location>
        <begin position="664"/>
        <end position="685"/>
    </location>
</feature>
<evidence type="ECO:0000313" key="8">
    <source>
        <dbReference type="EMBL" id="CAJ0594048.1"/>
    </source>
</evidence>
<feature type="transmembrane region" description="Helical" evidence="7">
    <location>
        <begin position="282"/>
        <end position="302"/>
    </location>
</feature>
<feature type="transmembrane region" description="Helical" evidence="7">
    <location>
        <begin position="530"/>
        <end position="555"/>
    </location>
</feature>
<keyword evidence="3 7" id="KW-0812">Transmembrane</keyword>
<protein>
    <recommendedName>
        <fullName evidence="10">Transmembrane protein 144</fullName>
    </recommendedName>
</protein>
<feature type="transmembrane region" description="Helical" evidence="7">
    <location>
        <begin position="418"/>
        <end position="437"/>
    </location>
</feature>
<dbReference type="PROSITE" id="PS51257">
    <property type="entry name" value="PROKAR_LIPOPROTEIN"/>
    <property type="match status" value="1"/>
</dbReference>
<evidence type="ECO:0000256" key="5">
    <source>
        <dbReference type="ARBA" id="ARBA00023136"/>
    </source>
</evidence>
<dbReference type="AlphaFoldDB" id="A0AA36LYR3"/>
<dbReference type="Pfam" id="PF07857">
    <property type="entry name" value="TMEM144"/>
    <property type="match status" value="2"/>
</dbReference>
<dbReference type="GO" id="GO:0015144">
    <property type="term" value="F:carbohydrate transmembrane transporter activity"/>
    <property type="evidence" value="ECO:0007669"/>
    <property type="project" value="InterPro"/>
</dbReference>
<feature type="transmembrane region" description="Helical" evidence="7">
    <location>
        <begin position="250"/>
        <end position="270"/>
    </location>
</feature>
<evidence type="ECO:0000256" key="7">
    <source>
        <dbReference type="SAM" id="Phobius"/>
    </source>
</evidence>
<gene>
    <name evidence="8" type="ORF">CYNAS_LOCUS6031</name>
</gene>
<organism evidence="8 9">
    <name type="scientific">Cylicocyclus nassatus</name>
    <name type="common">Nematode worm</name>
    <dbReference type="NCBI Taxonomy" id="53992"/>
    <lineage>
        <taxon>Eukaryota</taxon>
        <taxon>Metazoa</taxon>
        <taxon>Ecdysozoa</taxon>
        <taxon>Nematoda</taxon>
        <taxon>Chromadorea</taxon>
        <taxon>Rhabditida</taxon>
        <taxon>Rhabditina</taxon>
        <taxon>Rhabditomorpha</taxon>
        <taxon>Strongyloidea</taxon>
        <taxon>Strongylidae</taxon>
        <taxon>Cylicocyclus</taxon>
    </lineage>
</organism>
<evidence type="ECO:0000256" key="6">
    <source>
        <dbReference type="SAM" id="MobiDB-lite"/>
    </source>
</evidence>
<dbReference type="PANTHER" id="PTHR16119">
    <property type="entry name" value="TRANSMEMBRANE PROTEIN 144"/>
    <property type="match status" value="1"/>
</dbReference>
<accession>A0AA36LYR3</accession>
<feature type="transmembrane region" description="Helical" evidence="7">
    <location>
        <begin position="208"/>
        <end position="230"/>
    </location>
</feature>
<keyword evidence="5 7" id="KW-0472">Membrane</keyword>
<feature type="transmembrane region" description="Helical" evidence="7">
    <location>
        <begin position="590"/>
        <end position="610"/>
    </location>
</feature>
<feature type="region of interest" description="Disordered" evidence="6">
    <location>
        <begin position="171"/>
        <end position="197"/>
    </location>
</feature>
<keyword evidence="9" id="KW-1185">Reference proteome</keyword>
<feature type="transmembrane region" description="Helical" evidence="7">
    <location>
        <begin position="630"/>
        <end position="652"/>
    </location>
</feature>
<feature type="transmembrane region" description="Helical" evidence="7">
    <location>
        <begin position="474"/>
        <end position="492"/>
    </location>
</feature>
<feature type="transmembrane region" description="Helical" evidence="7">
    <location>
        <begin position="449"/>
        <end position="468"/>
    </location>
</feature>
<proteinExistence type="inferred from homology"/>
<evidence type="ECO:0008006" key="10">
    <source>
        <dbReference type="Google" id="ProtNLM"/>
    </source>
</evidence>
<evidence type="ECO:0000256" key="1">
    <source>
        <dbReference type="ARBA" id="ARBA00004141"/>
    </source>
</evidence>
<feature type="transmembrane region" description="Helical" evidence="7">
    <location>
        <begin position="308"/>
        <end position="331"/>
    </location>
</feature>
<comment type="subcellular location">
    <subcellularLocation>
        <location evidence="1">Membrane</location>
        <topology evidence="1">Multi-pass membrane protein</topology>
    </subcellularLocation>
</comment>
<dbReference type="Proteomes" id="UP001176961">
    <property type="component" value="Unassembled WGS sequence"/>
</dbReference>
<keyword evidence="4 7" id="KW-1133">Transmembrane helix</keyword>
<feature type="transmembrane region" description="Helical" evidence="7">
    <location>
        <begin position="725"/>
        <end position="742"/>
    </location>
</feature>
<evidence type="ECO:0000256" key="4">
    <source>
        <dbReference type="ARBA" id="ARBA00022989"/>
    </source>
</evidence>
<reference evidence="8" key="1">
    <citation type="submission" date="2023-07" db="EMBL/GenBank/DDBJ databases">
        <authorList>
            <consortium name="CYATHOMIX"/>
        </authorList>
    </citation>
    <scope>NUCLEOTIDE SEQUENCE</scope>
    <source>
        <strain evidence="8">N/A</strain>
    </source>
</reference>
<evidence type="ECO:0000256" key="3">
    <source>
        <dbReference type="ARBA" id="ARBA00022692"/>
    </source>
</evidence>
<dbReference type="InterPro" id="IPR010651">
    <property type="entry name" value="Sugar_transport"/>
</dbReference>
<dbReference type="InterPro" id="IPR012435">
    <property type="entry name" value="TMEM144"/>
</dbReference>
<dbReference type="EMBL" id="CATQJL010000112">
    <property type="protein sequence ID" value="CAJ0594048.1"/>
    <property type="molecule type" value="Genomic_DNA"/>
</dbReference>
<evidence type="ECO:0000256" key="2">
    <source>
        <dbReference type="ARBA" id="ARBA00005731"/>
    </source>
</evidence>